<dbReference type="AlphaFoldDB" id="M4BV43"/>
<evidence type="ECO:0000313" key="2">
    <source>
        <dbReference type="Proteomes" id="UP000011713"/>
    </source>
</evidence>
<sequence>MLDKSACNECSANDASHQACSAPTHVFPVARLHFDMAVALQTSQARILRLCIPSLEARTLRQISTTKVGQITIQKSRINSSPPVTTQLAAGI</sequence>
<dbReference type="HOGENOM" id="CLU_2417863_0_0_1"/>
<organism evidence="1 2">
    <name type="scientific">Hyaloperonospora arabidopsidis (strain Emoy2)</name>
    <name type="common">Downy mildew agent</name>
    <name type="synonym">Peronospora arabidopsidis</name>
    <dbReference type="NCBI Taxonomy" id="559515"/>
    <lineage>
        <taxon>Eukaryota</taxon>
        <taxon>Sar</taxon>
        <taxon>Stramenopiles</taxon>
        <taxon>Oomycota</taxon>
        <taxon>Peronosporomycetes</taxon>
        <taxon>Peronosporales</taxon>
        <taxon>Peronosporaceae</taxon>
        <taxon>Hyaloperonospora</taxon>
    </lineage>
</organism>
<accession>M4BV43</accession>
<reference evidence="1" key="2">
    <citation type="submission" date="2015-06" db="UniProtKB">
        <authorList>
            <consortium name="EnsemblProtists"/>
        </authorList>
    </citation>
    <scope>IDENTIFICATION</scope>
    <source>
        <strain evidence="1">Emoy2</strain>
    </source>
</reference>
<name>M4BV43_HYAAE</name>
<dbReference type="InParanoid" id="M4BV43"/>
<dbReference type="EnsemblProtists" id="HpaT810383">
    <property type="protein sequence ID" value="HpaP810383"/>
    <property type="gene ID" value="HpaG810383"/>
</dbReference>
<dbReference type="EMBL" id="JH597964">
    <property type="status" value="NOT_ANNOTATED_CDS"/>
    <property type="molecule type" value="Genomic_DNA"/>
</dbReference>
<evidence type="ECO:0000313" key="1">
    <source>
        <dbReference type="EnsemblProtists" id="HpaP810383"/>
    </source>
</evidence>
<dbReference type="VEuPathDB" id="FungiDB:HpaG810383"/>
<dbReference type="Proteomes" id="UP000011713">
    <property type="component" value="Unassembled WGS sequence"/>
</dbReference>
<protein>
    <submittedName>
        <fullName evidence="1">Uncharacterized protein</fullName>
    </submittedName>
</protein>
<reference evidence="2" key="1">
    <citation type="journal article" date="2010" name="Science">
        <title>Signatures of adaptation to obligate biotrophy in the Hyaloperonospora arabidopsidis genome.</title>
        <authorList>
            <person name="Baxter L."/>
            <person name="Tripathy S."/>
            <person name="Ishaque N."/>
            <person name="Boot N."/>
            <person name="Cabral A."/>
            <person name="Kemen E."/>
            <person name="Thines M."/>
            <person name="Ah-Fong A."/>
            <person name="Anderson R."/>
            <person name="Badejoko W."/>
            <person name="Bittner-Eddy P."/>
            <person name="Boore J.L."/>
            <person name="Chibucos M.C."/>
            <person name="Coates M."/>
            <person name="Dehal P."/>
            <person name="Delehaunty K."/>
            <person name="Dong S."/>
            <person name="Downton P."/>
            <person name="Dumas B."/>
            <person name="Fabro G."/>
            <person name="Fronick C."/>
            <person name="Fuerstenberg S.I."/>
            <person name="Fulton L."/>
            <person name="Gaulin E."/>
            <person name="Govers F."/>
            <person name="Hughes L."/>
            <person name="Humphray S."/>
            <person name="Jiang R.H."/>
            <person name="Judelson H."/>
            <person name="Kamoun S."/>
            <person name="Kyung K."/>
            <person name="Meijer H."/>
            <person name="Minx P."/>
            <person name="Morris P."/>
            <person name="Nelson J."/>
            <person name="Phuntumart V."/>
            <person name="Qutob D."/>
            <person name="Rehmany A."/>
            <person name="Rougon-Cardoso A."/>
            <person name="Ryden P."/>
            <person name="Torto-Alalibo T."/>
            <person name="Studholme D."/>
            <person name="Wang Y."/>
            <person name="Win J."/>
            <person name="Wood J."/>
            <person name="Clifton S.W."/>
            <person name="Rogers J."/>
            <person name="Van den Ackerveken G."/>
            <person name="Jones J.D."/>
            <person name="McDowell J.M."/>
            <person name="Beynon J."/>
            <person name="Tyler B.M."/>
        </authorList>
    </citation>
    <scope>NUCLEOTIDE SEQUENCE [LARGE SCALE GENOMIC DNA]</scope>
    <source>
        <strain evidence="2">Emoy2</strain>
    </source>
</reference>
<keyword evidence="2" id="KW-1185">Reference proteome</keyword>
<proteinExistence type="predicted"/>